<evidence type="ECO:0000259" key="9">
    <source>
        <dbReference type="Pfam" id="PF07687"/>
    </source>
</evidence>
<dbReference type="AlphaFoldDB" id="A0A9P6WPG0"/>
<organism evidence="10 11">
    <name type="scientific">Pichia californica</name>
    <dbReference type="NCBI Taxonomy" id="460514"/>
    <lineage>
        <taxon>Eukaryota</taxon>
        <taxon>Fungi</taxon>
        <taxon>Dikarya</taxon>
        <taxon>Ascomycota</taxon>
        <taxon>Saccharomycotina</taxon>
        <taxon>Pichiomycetes</taxon>
        <taxon>Pichiales</taxon>
        <taxon>Pichiaceae</taxon>
        <taxon>Pichia</taxon>
    </lineage>
</organism>
<dbReference type="InterPro" id="IPR047177">
    <property type="entry name" value="Pept_M20A"/>
</dbReference>
<evidence type="ECO:0000256" key="1">
    <source>
        <dbReference type="ARBA" id="ARBA00006247"/>
    </source>
</evidence>
<keyword evidence="4" id="KW-0378">Hydrolase</keyword>
<dbReference type="SUPFAM" id="SSF53187">
    <property type="entry name" value="Zn-dependent exopeptidases"/>
    <property type="match status" value="1"/>
</dbReference>
<comment type="similarity">
    <text evidence="1">Belongs to the peptidase M20A family.</text>
</comment>
<keyword evidence="3 7" id="KW-0479">Metal-binding</keyword>
<feature type="transmembrane region" description="Helical" evidence="8">
    <location>
        <begin position="20"/>
        <end position="39"/>
    </location>
</feature>
<feature type="active site" description="Proton acceptor" evidence="6">
    <location>
        <position position="235"/>
    </location>
</feature>
<feature type="domain" description="Peptidase M20 dimerisation" evidence="9">
    <location>
        <begin position="281"/>
        <end position="436"/>
    </location>
</feature>
<keyword evidence="8" id="KW-0472">Membrane</keyword>
<protein>
    <recommendedName>
        <fullName evidence="9">Peptidase M20 dimerisation domain-containing protein</fullName>
    </recommendedName>
</protein>
<evidence type="ECO:0000256" key="3">
    <source>
        <dbReference type="ARBA" id="ARBA00022723"/>
    </source>
</evidence>
<dbReference type="PANTHER" id="PTHR45962">
    <property type="entry name" value="N-FATTY-ACYL-AMINO ACID SYNTHASE/HYDROLASE PM20D1"/>
    <property type="match status" value="1"/>
</dbReference>
<keyword evidence="8" id="KW-1133">Transmembrane helix</keyword>
<evidence type="ECO:0000256" key="8">
    <source>
        <dbReference type="SAM" id="Phobius"/>
    </source>
</evidence>
<evidence type="ECO:0000313" key="10">
    <source>
        <dbReference type="EMBL" id="KAG0689423.1"/>
    </source>
</evidence>
<dbReference type="Proteomes" id="UP000697127">
    <property type="component" value="Unassembled WGS sequence"/>
</dbReference>
<dbReference type="InterPro" id="IPR001261">
    <property type="entry name" value="ArgE/DapE_CS"/>
</dbReference>
<feature type="binding site" evidence="7">
    <location>
        <position position="201"/>
    </location>
    <ligand>
        <name>Zn(2+)</name>
        <dbReference type="ChEBI" id="CHEBI:29105"/>
        <label>2</label>
    </ligand>
</feature>
<keyword evidence="11" id="KW-1185">Reference proteome</keyword>
<evidence type="ECO:0000313" key="11">
    <source>
        <dbReference type="Proteomes" id="UP000697127"/>
    </source>
</evidence>
<accession>A0A9P6WPG0</accession>
<dbReference type="PIRSF" id="PIRSF037217">
    <property type="entry name" value="Carboxypeptidase_S"/>
    <property type="match status" value="1"/>
</dbReference>
<dbReference type="Pfam" id="PF01546">
    <property type="entry name" value="Peptidase_M20"/>
    <property type="match status" value="1"/>
</dbReference>
<evidence type="ECO:0000256" key="6">
    <source>
        <dbReference type="PIRSR" id="PIRSR037217-1"/>
    </source>
</evidence>
<feature type="binding site" evidence="7">
    <location>
        <position position="166"/>
    </location>
    <ligand>
        <name>Zn(2+)</name>
        <dbReference type="ChEBI" id="CHEBI:29105"/>
        <label>2</label>
    </ligand>
</feature>
<gene>
    <name evidence="10" type="ORF">C6P40_005071</name>
</gene>
<sequence>MIEKHNVSSYNRSSSKKFNFIKSIALVLLSSIALYSIHFNCLETPSEITLLKLAECPDAEIYRPKSYDSNKDVLYKIINDETFRNKSVVKMQNAVRIDTSSYDDLPIDVSKNLEKFQHFNVFHKQLREDFPLLHQTLELHMVNHFGLVYIWKGSDESLQPLLLMGHQDVVPINEDSLDQWDHPPFSADYDGKYLYGRGSGDCKNLVIGNMEGVEELIKVGFKPRRTVILSYGFDEEITGIRNKNAEFIESIYGKKSIYAVMDEGGVSLSQVGDSTMAIVGTGEKGYLDLSLAIQKKGGHSSIPQDHTAIGMMGDLIVQIENDKYPTYFTQYNPTFYQYVCYAENAVDIDEHLKHDILYSQVDELSNLNVRNYINSDRVTSYAIKTTQALDMIQGGVKVNALPEFVELKINSRVALEENITIAYDKFVKDAKVIADKYDLGLYVQFPYSNDTIEFKPPTDVGILTVKPINILEPSPVTTAHNSKWQLFAGTTRHVYEEIAYPEKYIDQGKRVIVTPGLGTGNTDTKLYWNLTDTIYRYRPGVLPSVLAGSHGINEYIEYDGHLQIIAFTFEYIQSVDESDD</sequence>
<feature type="binding site" evidence="7">
    <location>
        <position position="236"/>
    </location>
    <ligand>
        <name>Zn(2+)</name>
        <dbReference type="ChEBI" id="CHEBI:29105"/>
        <label>1</label>
    </ligand>
</feature>
<dbReference type="InterPro" id="IPR011650">
    <property type="entry name" value="Peptidase_M20_dimer"/>
</dbReference>
<keyword evidence="5 7" id="KW-0862">Zinc</keyword>
<dbReference type="Pfam" id="PF07687">
    <property type="entry name" value="M20_dimer"/>
    <property type="match status" value="1"/>
</dbReference>
<dbReference type="OrthoDB" id="3064516at2759"/>
<dbReference type="GO" id="GO:0004181">
    <property type="term" value="F:metallocarboxypeptidase activity"/>
    <property type="evidence" value="ECO:0007669"/>
    <property type="project" value="InterPro"/>
</dbReference>
<evidence type="ECO:0000256" key="5">
    <source>
        <dbReference type="ARBA" id="ARBA00022833"/>
    </source>
</evidence>
<dbReference type="GO" id="GO:0051603">
    <property type="term" value="P:proteolysis involved in protein catabolic process"/>
    <property type="evidence" value="ECO:0007669"/>
    <property type="project" value="TreeGrafter"/>
</dbReference>
<dbReference type="InterPro" id="IPR036264">
    <property type="entry name" value="Bact_exopeptidase_dim_dom"/>
</dbReference>
<dbReference type="CDD" id="cd05674">
    <property type="entry name" value="M20_yscS"/>
    <property type="match status" value="1"/>
</dbReference>
<keyword evidence="2" id="KW-0645">Protease</keyword>
<dbReference type="EMBL" id="PUHW01000081">
    <property type="protein sequence ID" value="KAG0689423.1"/>
    <property type="molecule type" value="Genomic_DNA"/>
</dbReference>
<name>A0A9P6WPG0_9ASCO</name>
<dbReference type="InterPro" id="IPR017141">
    <property type="entry name" value="Pept_M20_carboxypep"/>
</dbReference>
<dbReference type="InterPro" id="IPR002933">
    <property type="entry name" value="Peptidase_M20"/>
</dbReference>
<feature type="active site" evidence="6">
    <location>
        <position position="168"/>
    </location>
</feature>
<dbReference type="PANTHER" id="PTHR45962:SF1">
    <property type="entry name" value="N-FATTY-ACYL-AMINO ACID SYNTHASE_HYDROLASE PM20D1"/>
    <property type="match status" value="1"/>
</dbReference>
<dbReference type="SUPFAM" id="SSF55031">
    <property type="entry name" value="Bacterial exopeptidase dimerisation domain"/>
    <property type="match status" value="1"/>
</dbReference>
<feature type="binding site" evidence="7">
    <location>
        <position position="201"/>
    </location>
    <ligand>
        <name>Zn(2+)</name>
        <dbReference type="ChEBI" id="CHEBI:29105"/>
        <label>1</label>
    </ligand>
</feature>
<proteinExistence type="inferred from homology"/>
<evidence type="ECO:0000256" key="4">
    <source>
        <dbReference type="ARBA" id="ARBA00022801"/>
    </source>
</evidence>
<feature type="binding site" evidence="7">
    <location>
        <position position="550"/>
    </location>
    <ligand>
        <name>Zn(2+)</name>
        <dbReference type="ChEBI" id="CHEBI:29105"/>
        <label>1</label>
    </ligand>
</feature>
<reference evidence="10" key="1">
    <citation type="submission" date="2020-11" db="EMBL/GenBank/DDBJ databases">
        <title>Kefir isolates.</title>
        <authorList>
            <person name="Marcisauskas S."/>
            <person name="Kim Y."/>
            <person name="Blasche S."/>
        </authorList>
    </citation>
    <scope>NUCLEOTIDE SEQUENCE</scope>
    <source>
        <strain evidence="10">Olga-1</strain>
    </source>
</reference>
<evidence type="ECO:0000256" key="2">
    <source>
        <dbReference type="ARBA" id="ARBA00022670"/>
    </source>
</evidence>
<feature type="binding site" evidence="7">
    <location>
        <position position="262"/>
    </location>
    <ligand>
        <name>Zn(2+)</name>
        <dbReference type="ChEBI" id="CHEBI:29105"/>
        <label>2</label>
    </ligand>
</feature>
<dbReference type="Gene3D" id="3.30.70.360">
    <property type="match status" value="1"/>
</dbReference>
<dbReference type="PROSITE" id="PS00758">
    <property type="entry name" value="ARGE_DAPE_CPG2_1"/>
    <property type="match status" value="1"/>
</dbReference>
<dbReference type="Gene3D" id="3.40.630.10">
    <property type="entry name" value="Zn peptidases"/>
    <property type="match status" value="1"/>
</dbReference>
<keyword evidence="8" id="KW-0812">Transmembrane</keyword>
<evidence type="ECO:0000256" key="7">
    <source>
        <dbReference type="PIRSR" id="PIRSR037217-2"/>
    </source>
</evidence>
<dbReference type="GO" id="GO:0046872">
    <property type="term" value="F:metal ion binding"/>
    <property type="evidence" value="ECO:0007669"/>
    <property type="project" value="UniProtKB-KW"/>
</dbReference>
<comment type="caution">
    <text evidence="10">The sequence shown here is derived from an EMBL/GenBank/DDBJ whole genome shotgun (WGS) entry which is preliminary data.</text>
</comment>
<dbReference type="GO" id="GO:0000328">
    <property type="term" value="C:fungal-type vacuole lumen"/>
    <property type="evidence" value="ECO:0007669"/>
    <property type="project" value="TreeGrafter"/>
</dbReference>